<dbReference type="AlphaFoldDB" id="A0A1T3P5J4"/>
<name>A0A1T3P5J4_9ACTN</name>
<comment type="caution">
    <text evidence="1">The sequence shown here is derived from an EMBL/GenBank/DDBJ whole genome shotgun (WGS) entry which is preliminary data.</text>
</comment>
<dbReference type="OrthoDB" id="4247639at2"/>
<dbReference type="EMBL" id="MWQN01000001">
    <property type="protein sequence ID" value="OPC84215.1"/>
    <property type="molecule type" value="Genomic_DNA"/>
</dbReference>
<evidence type="ECO:0000313" key="1">
    <source>
        <dbReference type="EMBL" id="OPC84215.1"/>
    </source>
</evidence>
<sequence>MITLVEVRRNRLTRKHLAVPVARAGAAPDPAWGVEFAFVDRDTRPGDADWITGEWDGPRAQILVGPGGTATPAVGIHTVWLRITAAPELVVEPVGILDIT</sequence>
<keyword evidence="2" id="KW-1185">Reference proteome</keyword>
<evidence type="ECO:0000313" key="2">
    <source>
        <dbReference type="Proteomes" id="UP000190037"/>
    </source>
</evidence>
<organism evidence="1 2">
    <name type="scientific">Embleya scabrispora</name>
    <dbReference type="NCBI Taxonomy" id="159449"/>
    <lineage>
        <taxon>Bacteria</taxon>
        <taxon>Bacillati</taxon>
        <taxon>Actinomycetota</taxon>
        <taxon>Actinomycetes</taxon>
        <taxon>Kitasatosporales</taxon>
        <taxon>Streptomycetaceae</taxon>
        <taxon>Embleya</taxon>
    </lineage>
</organism>
<protein>
    <submittedName>
        <fullName evidence="1">Uncharacterized protein</fullName>
    </submittedName>
</protein>
<dbReference type="STRING" id="159449.B4N89_27735"/>
<dbReference type="RefSeq" id="WP_078978509.1">
    <property type="nucleotide sequence ID" value="NZ_MWQN01000001.1"/>
</dbReference>
<accession>A0A1T3P5J4</accession>
<proteinExistence type="predicted"/>
<dbReference type="Proteomes" id="UP000190037">
    <property type="component" value="Unassembled WGS sequence"/>
</dbReference>
<gene>
    <name evidence="1" type="ORF">B4N89_27735</name>
</gene>
<reference evidence="1 2" key="1">
    <citation type="submission" date="2017-03" db="EMBL/GenBank/DDBJ databases">
        <title>Draft genome sequence of Streptomyces scabrisporus NF3, endophyte isolated from Amphipterygium adstringens.</title>
        <authorList>
            <person name="Vazquez M."/>
            <person name="Ceapa C.D."/>
            <person name="Rodriguez Luna D."/>
            <person name="Sanchez Esquivel S."/>
        </authorList>
    </citation>
    <scope>NUCLEOTIDE SEQUENCE [LARGE SCALE GENOMIC DNA]</scope>
    <source>
        <strain evidence="1 2">NF3</strain>
    </source>
</reference>